<dbReference type="CDD" id="cd20557">
    <property type="entry name" value="CYCLIN_ScPCL1-like"/>
    <property type="match status" value="1"/>
</dbReference>
<evidence type="ECO:0008006" key="4">
    <source>
        <dbReference type="Google" id="ProtNLM"/>
    </source>
</evidence>
<evidence type="ECO:0000313" key="3">
    <source>
        <dbReference type="Proteomes" id="UP000054007"/>
    </source>
</evidence>
<dbReference type="Proteomes" id="UP000054007">
    <property type="component" value="Unassembled WGS sequence"/>
</dbReference>
<organism evidence="2 3">
    <name type="scientific">Cylindrobasidium torrendii FP15055 ss-10</name>
    <dbReference type="NCBI Taxonomy" id="1314674"/>
    <lineage>
        <taxon>Eukaryota</taxon>
        <taxon>Fungi</taxon>
        <taxon>Dikarya</taxon>
        <taxon>Basidiomycota</taxon>
        <taxon>Agaricomycotina</taxon>
        <taxon>Agaricomycetes</taxon>
        <taxon>Agaricomycetidae</taxon>
        <taxon>Agaricales</taxon>
        <taxon>Marasmiineae</taxon>
        <taxon>Physalacriaceae</taxon>
        <taxon>Cylindrobasidium</taxon>
    </lineage>
</organism>
<feature type="region of interest" description="Disordered" evidence="1">
    <location>
        <begin position="98"/>
        <end position="139"/>
    </location>
</feature>
<name>A0A0D7BTS0_9AGAR</name>
<dbReference type="PANTHER" id="PTHR15615">
    <property type="match status" value="1"/>
</dbReference>
<protein>
    <recommendedName>
        <fullName evidence="4">Cyclin N-terminal domain-containing protein</fullName>
    </recommendedName>
</protein>
<dbReference type="Gene3D" id="1.10.472.10">
    <property type="entry name" value="Cyclin-like"/>
    <property type="match status" value="1"/>
</dbReference>
<feature type="compositionally biased region" description="Low complexity" evidence="1">
    <location>
        <begin position="32"/>
        <end position="43"/>
    </location>
</feature>
<dbReference type="GO" id="GO:0019901">
    <property type="term" value="F:protein kinase binding"/>
    <property type="evidence" value="ECO:0007669"/>
    <property type="project" value="InterPro"/>
</dbReference>
<evidence type="ECO:0000256" key="1">
    <source>
        <dbReference type="SAM" id="MobiDB-lite"/>
    </source>
</evidence>
<dbReference type="GO" id="GO:0005634">
    <property type="term" value="C:nucleus"/>
    <property type="evidence" value="ECO:0007669"/>
    <property type="project" value="TreeGrafter"/>
</dbReference>
<gene>
    <name evidence="2" type="ORF">CYLTODRAFT_406502</name>
</gene>
<feature type="region of interest" description="Disordered" evidence="1">
    <location>
        <begin position="511"/>
        <end position="541"/>
    </location>
</feature>
<dbReference type="STRING" id="1314674.A0A0D7BTS0"/>
<dbReference type="GO" id="GO:0000307">
    <property type="term" value="C:cyclin-dependent protein kinase holoenzyme complex"/>
    <property type="evidence" value="ECO:0007669"/>
    <property type="project" value="TreeGrafter"/>
</dbReference>
<dbReference type="AlphaFoldDB" id="A0A0D7BTS0"/>
<dbReference type="InterPro" id="IPR013922">
    <property type="entry name" value="Cyclin_PHO80-like"/>
</dbReference>
<dbReference type="EMBL" id="KN880434">
    <property type="protein sequence ID" value="KIY73792.1"/>
    <property type="molecule type" value="Genomic_DNA"/>
</dbReference>
<feature type="region of interest" description="Disordered" evidence="1">
    <location>
        <begin position="23"/>
        <end position="60"/>
    </location>
</feature>
<dbReference type="PANTHER" id="PTHR15615:SF108">
    <property type="entry name" value="PROTEIN CNPPD1"/>
    <property type="match status" value="1"/>
</dbReference>
<dbReference type="OrthoDB" id="286814at2759"/>
<dbReference type="GO" id="GO:0016538">
    <property type="term" value="F:cyclin-dependent protein serine/threonine kinase regulator activity"/>
    <property type="evidence" value="ECO:0007669"/>
    <property type="project" value="TreeGrafter"/>
</dbReference>
<accession>A0A0D7BTS0</accession>
<proteinExistence type="predicted"/>
<evidence type="ECO:0000313" key="2">
    <source>
        <dbReference type="EMBL" id="KIY73792.1"/>
    </source>
</evidence>
<reference evidence="2 3" key="1">
    <citation type="journal article" date="2015" name="Fungal Genet. Biol.">
        <title>Evolution of novel wood decay mechanisms in Agaricales revealed by the genome sequences of Fistulina hepatica and Cylindrobasidium torrendii.</title>
        <authorList>
            <person name="Floudas D."/>
            <person name="Held B.W."/>
            <person name="Riley R."/>
            <person name="Nagy L.G."/>
            <person name="Koehler G."/>
            <person name="Ransdell A.S."/>
            <person name="Younus H."/>
            <person name="Chow J."/>
            <person name="Chiniquy J."/>
            <person name="Lipzen A."/>
            <person name="Tritt A."/>
            <person name="Sun H."/>
            <person name="Haridas S."/>
            <person name="LaButti K."/>
            <person name="Ohm R.A."/>
            <person name="Kues U."/>
            <person name="Blanchette R.A."/>
            <person name="Grigoriev I.V."/>
            <person name="Minto R.E."/>
            <person name="Hibbett D.S."/>
        </authorList>
    </citation>
    <scope>NUCLEOTIDE SEQUENCE [LARGE SCALE GENOMIC DNA]</scope>
    <source>
        <strain evidence="2 3">FP15055 ss-10</strain>
    </source>
</reference>
<feature type="compositionally biased region" description="Low complexity" evidence="1">
    <location>
        <begin position="118"/>
        <end position="135"/>
    </location>
</feature>
<keyword evidence="3" id="KW-1185">Reference proteome</keyword>
<sequence>MPVPVPTRPKSSAHPVIKRPYAEHGHSHSFHGHSTIFSTTSSGPAPAQDPWPMSTAQPWARSRPNRIWEEDISPQDFYSSGLAHADNAQAIKGSFAQVNYPPTSYDDHMDDDPCQGGSPISQRESSSVSSGSSCSPMRTDQYERGAFSPVYEDQSPAGNNVSSPIEPYTPFDDFVDLNYPPLNACSPAYDSEYGTGLDLFQGETQELKEPSLPQEIATPSASFDYKKLAEPISEWLANYVWKACTAEASPSPFRGIKPVFRRHYPQSPPDYLAPAIHSLLLSTLLQPSAIFLSLWYIARLPISFGDIGLSREDVHEARFRAALLGAATGPASEANEASAPFRIMVLGCMLANKWLDDHTFSNKTWHTISSLPILNLNELEAHALRLFEYELNISNVQWSQWMQHILGYHTSLSSSHIQPISRPSSNPISIIRRTIDEIMQAPAACNFDPTQPEPIFVGLDERRRESLEKERQQAMELSEFDMDEGGPLREEYIPKRRVNAVAPIRSDVSRENIQDPGRWPRMSEHGKELPPPAKWSPAGDEPILRDRNRTSGHYMAVRPTHGYPIAPYAQDIRYQAQHHWSAGYVPQQPMSMAYPYDAPHHQGVPVYRQPLPYAVPMSHSRSQSSQYYQEAVESRNRLRSFSHSQPACGDMRMSAAHDFCSPPGLDGPWARVVPNTQYAPLNPHVAPASYHPQWLRC</sequence>